<evidence type="ECO:0000313" key="3">
    <source>
        <dbReference type="Proteomes" id="UP000250321"/>
    </source>
</evidence>
<protein>
    <submittedName>
        <fullName evidence="2">Uncharacterized protein</fullName>
    </submittedName>
</protein>
<dbReference type="OrthoDB" id="1161477at2759"/>
<gene>
    <name evidence="2" type="ORF">Pyn_28544</name>
</gene>
<name>A0A314UPA8_PRUYE</name>
<dbReference type="PANTHER" id="PTHR33132">
    <property type="entry name" value="OSJNBB0118P14.9 PROTEIN"/>
    <property type="match status" value="1"/>
</dbReference>
<sequence length="110" mass="11711">MCHPHPGVPSLVRLRDLALLHHHGRWLLLQGPAVVQIQTSVDLHAAAAAGMRVEEEAGGGGGGRRGGSGGPTRQCLCSPTRHPGSFRCRQHHAGYVWGTGRIVRKNSSTN</sequence>
<keyword evidence="3" id="KW-1185">Reference proteome</keyword>
<dbReference type="Proteomes" id="UP000250321">
    <property type="component" value="Unassembled WGS sequence"/>
</dbReference>
<dbReference type="AlphaFoldDB" id="A0A314UPA8"/>
<evidence type="ECO:0000313" key="2">
    <source>
        <dbReference type="EMBL" id="PQM39307.1"/>
    </source>
</evidence>
<dbReference type="EMBL" id="PJQY01003201">
    <property type="protein sequence ID" value="PQM39307.1"/>
    <property type="molecule type" value="Genomic_DNA"/>
</dbReference>
<organism evidence="2 3">
    <name type="scientific">Prunus yedoensis var. nudiflora</name>
    <dbReference type="NCBI Taxonomy" id="2094558"/>
    <lineage>
        <taxon>Eukaryota</taxon>
        <taxon>Viridiplantae</taxon>
        <taxon>Streptophyta</taxon>
        <taxon>Embryophyta</taxon>
        <taxon>Tracheophyta</taxon>
        <taxon>Spermatophyta</taxon>
        <taxon>Magnoliopsida</taxon>
        <taxon>eudicotyledons</taxon>
        <taxon>Gunneridae</taxon>
        <taxon>Pentapetalae</taxon>
        <taxon>rosids</taxon>
        <taxon>fabids</taxon>
        <taxon>Rosales</taxon>
        <taxon>Rosaceae</taxon>
        <taxon>Amygdaloideae</taxon>
        <taxon>Amygdaleae</taxon>
        <taxon>Prunus</taxon>
    </lineage>
</organism>
<feature type="compositionally biased region" description="Gly residues" evidence="1">
    <location>
        <begin position="58"/>
        <end position="70"/>
    </location>
</feature>
<feature type="region of interest" description="Disordered" evidence="1">
    <location>
        <begin position="53"/>
        <end position="76"/>
    </location>
</feature>
<accession>A0A314UPA8</accession>
<comment type="caution">
    <text evidence="2">The sequence shown here is derived from an EMBL/GenBank/DDBJ whole genome shotgun (WGS) entry which is preliminary data.</text>
</comment>
<evidence type="ECO:0000256" key="1">
    <source>
        <dbReference type="SAM" id="MobiDB-lite"/>
    </source>
</evidence>
<proteinExistence type="predicted"/>
<dbReference type="PANTHER" id="PTHR33132:SF144">
    <property type="entry name" value="SERINE-RICH PROTEIN-LIKE PROTEIN"/>
    <property type="match status" value="1"/>
</dbReference>
<reference evidence="2 3" key="1">
    <citation type="submission" date="2018-02" db="EMBL/GenBank/DDBJ databases">
        <title>Draft genome of wild Prunus yedoensis var. nudiflora.</title>
        <authorList>
            <person name="Baek S."/>
            <person name="Kim J.-H."/>
            <person name="Choi K."/>
            <person name="Kim G.-B."/>
            <person name="Cho A."/>
            <person name="Jang H."/>
            <person name="Shin C.-H."/>
            <person name="Yu H.-J."/>
            <person name="Mun J.-H."/>
        </authorList>
    </citation>
    <scope>NUCLEOTIDE SEQUENCE [LARGE SCALE GENOMIC DNA]</scope>
    <source>
        <strain evidence="3">cv. Jeju island</strain>
        <tissue evidence="2">Leaf</tissue>
    </source>
</reference>